<proteinExistence type="inferred from homology"/>
<dbReference type="AlphaFoldDB" id="A0AAW4PUN8"/>
<comment type="similarity">
    <text evidence="1">Belongs to the universal stress protein A family.</text>
</comment>
<dbReference type="Gene3D" id="3.40.50.620">
    <property type="entry name" value="HUPs"/>
    <property type="match status" value="2"/>
</dbReference>
<evidence type="ECO:0000313" key="4">
    <source>
        <dbReference type="Proteomes" id="UP001430377"/>
    </source>
</evidence>
<feature type="domain" description="UspA" evidence="2">
    <location>
        <begin position="148"/>
        <end position="285"/>
    </location>
</feature>
<reference evidence="3 4" key="1">
    <citation type="submission" date="2021-06" db="EMBL/GenBank/DDBJ databases">
        <title>Halomicroarcula sp. a new haloarchaeum isolated from saline soil.</title>
        <authorList>
            <person name="Duran-Viseras A."/>
            <person name="Sanchez-Porro C."/>
            <person name="Ventosa A."/>
        </authorList>
    </citation>
    <scope>NUCLEOTIDE SEQUENCE [LARGE SCALE GENOMIC DNA]</scope>
    <source>
        <strain evidence="3 4">F13</strain>
    </source>
</reference>
<dbReference type="InterPro" id="IPR014729">
    <property type="entry name" value="Rossmann-like_a/b/a_fold"/>
</dbReference>
<organism evidence="3 4">
    <name type="scientific">Haloarcula rubra</name>
    <dbReference type="NCBI Taxonomy" id="2487747"/>
    <lineage>
        <taxon>Archaea</taxon>
        <taxon>Methanobacteriati</taxon>
        <taxon>Methanobacteriota</taxon>
        <taxon>Stenosarchaea group</taxon>
        <taxon>Halobacteria</taxon>
        <taxon>Halobacteriales</taxon>
        <taxon>Haloarculaceae</taxon>
        <taxon>Haloarcula</taxon>
    </lineage>
</organism>
<keyword evidence="4" id="KW-1185">Reference proteome</keyword>
<sequence length="290" mass="30106">MFDRLLVPTDGSDVATAAADAAIAFADRFGATLHVVHVLEPYELPPDVLDEGAADSAHAGEAAIADAVDEAMVAGVETRSSLIDTPGQIHENIIAYAGNHDVDCIVMGTYGRTGLDRFVLGSVAEQTLRESPIPVLTVHEETEVASEFDAVLIPTDGSDSSRAATESAIELAMSTGAALHVLHVVDAGMATNGRIAGQILQSLEDAGEQALEDVIGAAESAGVSTIEASLMNGQPHRAITDYAHSNGVDCIVMGTHGRTGLDRYILGSVAERTVRLSEVPVLAVKDADGE</sequence>
<dbReference type="EMBL" id="RKLR01000006">
    <property type="protein sequence ID" value="MBX0324354.1"/>
    <property type="molecule type" value="Genomic_DNA"/>
</dbReference>
<dbReference type="CDD" id="cd00293">
    <property type="entry name" value="USP-like"/>
    <property type="match status" value="2"/>
</dbReference>
<dbReference type="PANTHER" id="PTHR46268:SF6">
    <property type="entry name" value="UNIVERSAL STRESS PROTEIN UP12"/>
    <property type="match status" value="1"/>
</dbReference>
<name>A0AAW4PUN8_9EURY</name>
<dbReference type="InterPro" id="IPR006016">
    <property type="entry name" value="UspA"/>
</dbReference>
<accession>A0AAW4PUN8</accession>
<dbReference type="InterPro" id="IPR006015">
    <property type="entry name" value="Universal_stress_UspA"/>
</dbReference>
<evidence type="ECO:0000313" key="3">
    <source>
        <dbReference type="EMBL" id="MBX0324354.1"/>
    </source>
</evidence>
<dbReference type="RefSeq" id="WP_220619310.1">
    <property type="nucleotide sequence ID" value="NZ_RKLR01000006.1"/>
</dbReference>
<dbReference type="Proteomes" id="UP001430377">
    <property type="component" value="Unassembled WGS sequence"/>
</dbReference>
<evidence type="ECO:0000259" key="2">
    <source>
        <dbReference type="Pfam" id="PF00582"/>
    </source>
</evidence>
<dbReference type="PANTHER" id="PTHR46268">
    <property type="entry name" value="STRESS RESPONSE PROTEIN NHAX"/>
    <property type="match status" value="1"/>
</dbReference>
<protein>
    <submittedName>
        <fullName evidence="3">Universal stress protein</fullName>
    </submittedName>
</protein>
<comment type="caution">
    <text evidence="3">The sequence shown here is derived from an EMBL/GenBank/DDBJ whole genome shotgun (WGS) entry which is preliminary data.</text>
</comment>
<dbReference type="PRINTS" id="PR01438">
    <property type="entry name" value="UNVRSLSTRESS"/>
</dbReference>
<evidence type="ECO:0000256" key="1">
    <source>
        <dbReference type="ARBA" id="ARBA00008791"/>
    </source>
</evidence>
<feature type="domain" description="UspA" evidence="2">
    <location>
        <begin position="1"/>
        <end position="139"/>
    </location>
</feature>
<dbReference type="SUPFAM" id="SSF52402">
    <property type="entry name" value="Adenine nucleotide alpha hydrolases-like"/>
    <property type="match status" value="2"/>
</dbReference>
<gene>
    <name evidence="3" type="ORF">EGH21_15090</name>
</gene>
<dbReference type="Pfam" id="PF00582">
    <property type="entry name" value="Usp"/>
    <property type="match status" value="2"/>
</dbReference>